<reference evidence="3 4" key="1">
    <citation type="submission" date="2018-05" db="EMBL/GenBank/DDBJ databases">
        <title>Spiribacter halobius sp. nov., a moderately halophilic bacterium isolated from marine solar saltern.</title>
        <authorList>
            <person name="Zheng W.-S."/>
            <person name="Lu D.-C."/>
            <person name="Du Z.-J."/>
        </authorList>
    </citation>
    <scope>NUCLEOTIDE SEQUENCE [LARGE SCALE GENOMIC DNA]</scope>
    <source>
        <strain evidence="3 4">E85</strain>
    </source>
</reference>
<dbReference type="InterPro" id="IPR011330">
    <property type="entry name" value="Glyco_hydro/deAcase_b/a-brl"/>
</dbReference>
<keyword evidence="2" id="KW-0732">Signal</keyword>
<dbReference type="Proteomes" id="UP000245474">
    <property type="component" value="Unassembled WGS sequence"/>
</dbReference>
<evidence type="ECO:0000256" key="2">
    <source>
        <dbReference type="SAM" id="SignalP"/>
    </source>
</evidence>
<feature type="chain" id="PRO_5015631124" evidence="2">
    <location>
        <begin position="20"/>
        <end position="272"/>
    </location>
</feature>
<dbReference type="InterPro" id="IPR006837">
    <property type="entry name" value="Divergent_DAC"/>
</dbReference>
<protein>
    <submittedName>
        <fullName evidence="3">Divergent polysaccharide deacetylase family protein</fullName>
    </submittedName>
</protein>
<dbReference type="Pfam" id="PF04748">
    <property type="entry name" value="Polysacc_deac_2"/>
    <property type="match status" value="1"/>
</dbReference>
<comment type="caution">
    <text evidence="3">The sequence shown here is derived from an EMBL/GenBank/DDBJ whole genome shotgun (WGS) entry which is preliminary data.</text>
</comment>
<dbReference type="RefSeq" id="WP_109678387.1">
    <property type="nucleotide sequence ID" value="NZ_CP086615.1"/>
</dbReference>
<evidence type="ECO:0000313" key="3">
    <source>
        <dbReference type="EMBL" id="PWG63425.1"/>
    </source>
</evidence>
<feature type="region of interest" description="Disordered" evidence="1">
    <location>
        <begin position="242"/>
        <end position="272"/>
    </location>
</feature>
<dbReference type="PANTHER" id="PTHR30105">
    <property type="entry name" value="UNCHARACTERIZED YIBQ-RELATED"/>
    <property type="match status" value="1"/>
</dbReference>
<dbReference type="OrthoDB" id="9784811at2"/>
<accession>A0A2U2N2G8</accession>
<dbReference type="EMBL" id="QFFI01000011">
    <property type="protein sequence ID" value="PWG63425.1"/>
    <property type="molecule type" value="Genomic_DNA"/>
</dbReference>
<feature type="compositionally biased region" description="Low complexity" evidence="1">
    <location>
        <begin position="255"/>
        <end position="272"/>
    </location>
</feature>
<name>A0A2U2N2G8_9GAMM</name>
<gene>
    <name evidence="3" type="ORF">DEM34_08950</name>
</gene>
<dbReference type="PANTHER" id="PTHR30105:SF2">
    <property type="entry name" value="DIVERGENT POLYSACCHARIDE DEACETYLASE SUPERFAMILY"/>
    <property type="match status" value="1"/>
</dbReference>
<keyword evidence="4" id="KW-1185">Reference proteome</keyword>
<sequence length="272" mass="29368">MARALTTLLLLATALPALAGEPRVALIIDDIGTDRAAAERTLALPVPLTLAILPHTPHARATAEAAPAAGKEVMLHQPMQAERPGPVGRGALWLDTTEGELHATLARNLEAVPNARGLNNHMGSLITRHPGHMAWLMEALAGHGDLYFVDSRTTHHTVARQIAGEHGRPFVERDVFLDHDADPAAIERQLARLVAEARREGQAVGIGHPRPNTLAVLERRLPALAREGIRFVRVSELIPEPEVEETPNEEIVQWSLPSSPSLPAARSLKPSP</sequence>
<dbReference type="AlphaFoldDB" id="A0A2U2N2G8"/>
<dbReference type="SUPFAM" id="SSF88713">
    <property type="entry name" value="Glycoside hydrolase/deacetylase"/>
    <property type="match status" value="1"/>
</dbReference>
<dbReference type="Gene3D" id="3.20.20.370">
    <property type="entry name" value="Glycoside hydrolase/deacetylase"/>
    <property type="match status" value="1"/>
</dbReference>
<dbReference type="CDD" id="cd10936">
    <property type="entry name" value="CE4_DAC2"/>
    <property type="match status" value="1"/>
</dbReference>
<organism evidence="3 4">
    <name type="scientific">Sediminicurvatus halobius</name>
    <dbReference type="NCBI Taxonomy" id="2182432"/>
    <lineage>
        <taxon>Bacteria</taxon>
        <taxon>Pseudomonadati</taxon>
        <taxon>Pseudomonadota</taxon>
        <taxon>Gammaproteobacteria</taxon>
        <taxon>Chromatiales</taxon>
        <taxon>Ectothiorhodospiraceae</taxon>
        <taxon>Sediminicurvatus</taxon>
    </lineage>
</organism>
<proteinExistence type="predicted"/>
<evidence type="ECO:0000313" key="4">
    <source>
        <dbReference type="Proteomes" id="UP000245474"/>
    </source>
</evidence>
<dbReference type="GO" id="GO:0005975">
    <property type="term" value="P:carbohydrate metabolic process"/>
    <property type="evidence" value="ECO:0007669"/>
    <property type="project" value="InterPro"/>
</dbReference>
<feature type="signal peptide" evidence="2">
    <location>
        <begin position="1"/>
        <end position="19"/>
    </location>
</feature>
<evidence type="ECO:0000256" key="1">
    <source>
        <dbReference type="SAM" id="MobiDB-lite"/>
    </source>
</evidence>